<feature type="compositionally biased region" description="Polar residues" evidence="1">
    <location>
        <begin position="75"/>
        <end position="94"/>
    </location>
</feature>
<feature type="compositionally biased region" description="Polar residues" evidence="1">
    <location>
        <begin position="1132"/>
        <end position="1147"/>
    </location>
</feature>
<feature type="compositionally biased region" description="Basic and acidic residues" evidence="1">
    <location>
        <begin position="439"/>
        <end position="455"/>
    </location>
</feature>
<feature type="region of interest" description="Disordered" evidence="1">
    <location>
        <begin position="622"/>
        <end position="667"/>
    </location>
</feature>
<feature type="region of interest" description="Disordered" evidence="1">
    <location>
        <begin position="380"/>
        <end position="400"/>
    </location>
</feature>
<feature type="compositionally biased region" description="Low complexity" evidence="1">
    <location>
        <begin position="639"/>
        <end position="648"/>
    </location>
</feature>
<feature type="region of interest" description="Disordered" evidence="1">
    <location>
        <begin position="507"/>
        <end position="586"/>
    </location>
</feature>
<feature type="compositionally biased region" description="Low complexity" evidence="1">
    <location>
        <begin position="50"/>
        <end position="68"/>
    </location>
</feature>
<evidence type="ECO:0000313" key="2">
    <source>
        <dbReference type="EMBL" id="KAI1508647.1"/>
    </source>
</evidence>
<sequence length="1996" mass="221503">MPPGFDQPTSSSAARTNSAALREQARQLSTVRTRQSRSEAHVSLPSTEQPNRPRSSSSEPNTNSPPNSIVLLRSSEAQQSSNVGHRYHTNTSPNKHTHAQVLDRIGYSYPELRAAASVGRIPSPVGARSEDRSLASSAVELKRRSSIPGPASHLKGQPCQSQAVPLPSRQPKLVSVRSAKNFFENKVSQPSSAPLLPSSATATRTDSASPKTHSSLPSRSSSTRDPSPDVLHTTKRPFSSEKETSDTADNTSSINEKDTFDNVDENTASIMEDDSSPTGLPLRSLTEPGAVEAVQSMIPYSDVEIGESVPEVIIRRATVVADMALQEAKSEEAEEDATKQIQPTTVFSDSTRNANLLGFDRRVADDRPALLSVSKPLIVGKEPQSRNDQGPSDRLLRRLSTRRSMPAIETTQAQTLNRRQSLLGSQRARSYRDIRTAFEEHGESVPKRAESRSTHMPESFSNPDEVADGPIRRRFSKASSPNFQLFRDRFGKHVDVRKKSEVNISKDRLSYDGSHSPNLSRRNTTSGPVPVVNTGIGAPHHNKEVPDDVDNRQGYGRRMTQDFGFPGARTKPGGTTRSSKALQDPGRWVKRACGHFSYMGNTEHREHAQKRTCRQCSARANQPEQLPVHQQWTGKRALTRSSTSTSSSRRVRKASDRNTRRRQQHTECVPADRCGDTFAEDLGQIIESILKDHANTLQDVIDNIKSSQPSLAKLQRASGELVQRCQTASCCVYSCNASGKLPCEHQTVNEASDSVSEPCSEQQQITLYDPPKEAKKLNIGSPGRVGPNINDRHSNLNEVVKSMPDLVDLVKSAADDFGVDLELVPSAQDEEMFLSAQYESTPCYSCSSCGDDHLATVGETIVEDEEDFWLRQARRRLMEILETREQLIGELDSIAGDLGVQFEDHQHPKAVADSAQSVLSEVSTESSTERTQSGKKPVDAATERAPIITNKEIDERESGGTVSPISAHSGKRSEWLQVARSELSTAIGSATTDSSTLPASDIQFGFQQGERPKYVQNSSSTSEWQCDLLNKENDVALHKPQLNVAVKHIGHHSAGPSCHIYTETIEHLRNVTDDLERRLDQERQRVSTLEYGKETLTISAEHAADSKSVGGSHSMGRMKAERPTEEHKNTHTTEYPTRQSELPQSSTVEDETDSTFTSDNEKVMSGAGMFTFPQPPEESPATERIMTHRRYSFISRQPMRDPERTFSFSSPTSCSSDEPTVNLQPSPVTETERPSNLLIDQATFPEPSLLQPVTSNSASSPSTLPEPDHVHKNSTRGSDSIRCRQPNSREPERINTSLPHHSAFHEPPEEPSLLEVKEQMPSLVNSISTEPEMELLEPFDKPEYNPSKEPDMEGPECCEVLLEPVESSPFGEERSPTHFLIERIGRLLGFPRTRYSTGSGKCSSASSESSCCVDIVEDHPAVYSAAEKQVKCGDDATGAHTDLELPTMTQAERPPTDPIESFECNSGSSTTTGTIQHIAERRHILPGEAITEEKLKRTSKTGLSCNSESSGVHKSQGNVEELPSAYPNLETSETMAPPELLQNIPKVPKRPRNRRKKSAALGIVAPSVETTQKDFVVAIPPSIPVKKPKELTNYPPDQQYVPAPSYPQRPTPVCTKPDNQKPPPRLNRSIEYMHLPNVAKIVNMPNPFERRHQDEQQSHLGERYKDKRTISANLNISVMTEDPVFSPFQQKNNFQVDSSFTLSKACTAKHSTQSSKAAAISLLVPSPHLFKETSTSVHGHNLQFAETRHRQQITTFQRPVLHRFGRYVHKEELGLDPRLPLVTNLASRPFLAIRRSPLSINLRRGRLLVTRRRALCAPKRLHLNVGRRITRNPLARAELRRMRNTTGLFPKKACQSPKSPTYHSVDNQTEEAGVKPLIRLFQKCKSKVWAYNQRPNHDQITVTPSLPSQKAEKEALPALHSKPQAIRHLPTQMKGSSPRTWLHTRLPVVKVTPESTHHQSQDQVPIIITSLQRDLLNPPRHSTRRPRNPEPRRVQA</sequence>
<feature type="compositionally biased region" description="Basic and acidic residues" evidence="1">
    <location>
        <begin position="1118"/>
        <end position="1131"/>
    </location>
</feature>
<feature type="region of interest" description="Disordered" evidence="1">
    <location>
        <begin position="185"/>
        <end position="262"/>
    </location>
</feature>
<feature type="compositionally biased region" description="Polar residues" evidence="1">
    <location>
        <begin position="513"/>
        <end position="527"/>
    </location>
</feature>
<dbReference type="EMBL" id="NRDI02000024">
    <property type="protein sequence ID" value="KAI1508647.1"/>
    <property type="molecule type" value="Genomic_DNA"/>
</dbReference>
<feature type="compositionally biased region" description="Low complexity" evidence="1">
    <location>
        <begin position="190"/>
        <end position="229"/>
    </location>
</feature>
<feature type="compositionally biased region" description="Low complexity" evidence="1">
    <location>
        <begin position="1205"/>
        <end position="1216"/>
    </location>
</feature>
<evidence type="ECO:0000313" key="3">
    <source>
        <dbReference type="Proteomes" id="UP000249757"/>
    </source>
</evidence>
<organism evidence="2 3">
    <name type="scientific">Pyrenophora tritici-repentis</name>
    <dbReference type="NCBI Taxonomy" id="45151"/>
    <lineage>
        <taxon>Eukaryota</taxon>
        <taxon>Fungi</taxon>
        <taxon>Dikarya</taxon>
        <taxon>Ascomycota</taxon>
        <taxon>Pezizomycotina</taxon>
        <taxon>Dothideomycetes</taxon>
        <taxon>Pleosporomycetidae</taxon>
        <taxon>Pleosporales</taxon>
        <taxon>Pleosporineae</taxon>
        <taxon>Pleosporaceae</taxon>
        <taxon>Pyrenophora</taxon>
    </lineage>
</organism>
<keyword evidence="3" id="KW-1185">Reference proteome</keyword>
<feature type="compositionally biased region" description="Polar residues" evidence="1">
    <location>
        <begin position="1217"/>
        <end position="1229"/>
    </location>
</feature>
<reference evidence="3" key="1">
    <citation type="journal article" date="2022" name="Microb. Genom.">
        <title>A global pangenome for the wheat fungal pathogen Pyrenophora tritici-repentis and prediction of effector protein structural homology.</title>
        <authorList>
            <person name="Moolhuijzen P.M."/>
            <person name="See P.T."/>
            <person name="Shi G."/>
            <person name="Powell H.R."/>
            <person name="Cockram J."/>
            <person name="Jorgensen L.N."/>
            <person name="Benslimane H."/>
            <person name="Strelkov S.E."/>
            <person name="Turner J."/>
            <person name="Liu Z."/>
            <person name="Moffat C.S."/>
        </authorList>
    </citation>
    <scope>NUCLEOTIDE SEQUENCE [LARGE SCALE GENOMIC DNA]</scope>
</reference>
<name>A0A922SVU6_9PLEO</name>
<feature type="region of interest" description="Disordered" evidence="1">
    <location>
        <begin position="1588"/>
        <end position="1623"/>
    </location>
</feature>
<feature type="compositionally biased region" description="Low complexity" evidence="1">
    <location>
        <begin position="916"/>
        <end position="931"/>
    </location>
</feature>
<feature type="compositionally biased region" description="Basic and acidic residues" evidence="1">
    <location>
        <begin position="1279"/>
        <end position="1293"/>
    </location>
</feature>
<feature type="compositionally biased region" description="Basic and acidic residues" evidence="1">
    <location>
        <begin position="1987"/>
        <end position="1996"/>
    </location>
</feature>
<feature type="region of interest" description="Disordered" evidence="1">
    <location>
        <begin position="1248"/>
        <end position="1310"/>
    </location>
</feature>
<feature type="region of interest" description="Disordered" evidence="1">
    <location>
        <begin position="1972"/>
        <end position="1996"/>
    </location>
</feature>
<feature type="region of interest" description="Disordered" evidence="1">
    <location>
        <begin position="122"/>
        <end position="172"/>
    </location>
</feature>
<feature type="compositionally biased region" description="Polar residues" evidence="1">
    <location>
        <begin position="622"/>
        <end position="633"/>
    </location>
</feature>
<feature type="region of interest" description="Disordered" evidence="1">
    <location>
        <begin position="1100"/>
        <end position="1234"/>
    </location>
</feature>
<feature type="compositionally biased region" description="Basic and acidic residues" evidence="1">
    <location>
        <begin position="541"/>
        <end position="551"/>
    </location>
</feature>
<feature type="region of interest" description="Disordered" evidence="1">
    <location>
        <begin position="907"/>
        <end position="973"/>
    </location>
</feature>
<comment type="caution">
    <text evidence="2">The sequence shown here is derived from an EMBL/GenBank/DDBJ whole genome shotgun (WGS) entry which is preliminary data.</text>
</comment>
<gene>
    <name evidence="2" type="ORF">Ptr86124_012276</name>
</gene>
<feature type="region of interest" description="Disordered" evidence="1">
    <location>
        <begin position="439"/>
        <end position="469"/>
    </location>
</feature>
<evidence type="ECO:0000256" key="1">
    <source>
        <dbReference type="SAM" id="MobiDB-lite"/>
    </source>
</evidence>
<feature type="region of interest" description="Disordered" evidence="1">
    <location>
        <begin position="1"/>
        <end position="98"/>
    </location>
</feature>
<dbReference type="Proteomes" id="UP000249757">
    <property type="component" value="Unassembled WGS sequence"/>
</dbReference>
<proteinExistence type="predicted"/>
<feature type="compositionally biased region" description="Polar residues" evidence="1">
    <location>
        <begin position="1251"/>
        <end position="1263"/>
    </location>
</feature>
<feature type="region of interest" description="Disordered" evidence="1">
    <location>
        <begin position="1449"/>
        <end position="1471"/>
    </location>
</feature>
<protein>
    <submittedName>
        <fullName evidence="2">Uncharacterized protein</fullName>
    </submittedName>
</protein>
<feature type="compositionally biased region" description="Low complexity" evidence="1">
    <location>
        <begin position="9"/>
        <end position="20"/>
    </location>
</feature>
<feature type="compositionally biased region" description="Polar residues" evidence="1">
    <location>
        <begin position="1500"/>
        <end position="1518"/>
    </location>
</feature>
<accession>A0A922SVU6</accession>
<feature type="region of interest" description="Disordered" evidence="1">
    <location>
        <begin position="1495"/>
        <end position="1518"/>
    </location>
</feature>